<dbReference type="InterPro" id="IPR057596">
    <property type="entry name" value="RDRP_core"/>
</dbReference>
<dbReference type="Proteomes" id="UP000789508">
    <property type="component" value="Unassembled WGS sequence"/>
</dbReference>
<dbReference type="Pfam" id="PF05183">
    <property type="entry name" value="RdRP"/>
    <property type="match status" value="1"/>
</dbReference>
<feature type="non-terminal residue" evidence="3">
    <location>
        <position position="1"/>
    </location>
</feature>
<dbReference type="InterPro" id="IPR007855">
    <property type="entry name" value="RDRP"/>
</dbReference>
<evidence type="ECO:0000259" key="2">
    <source>
        <dbReference type="Pfam" id="PF05183"/>
    </source>
</evidence>
<reference evidence="3" key="1">
    <citation type="submission" date="2021-06" db="EMBL/GenBank/DDBJ databases">
        <authorList>
            <person name="Kallberg Y."/>
            <person name="Tangrot J."/>
            <person name="Rosling A."/>
        </authorList>
    </citation>
    <scope>NUCLEOTIDE SEQUENCE</scope>
    <source>
        <strain evidence="3">FL130A</strain>
    </source>
</reference>
<organism evidence="3 4">
    <name type="scientific">Ambispora leptoticha</name>
    <dbReference type="NCBI Taxonomy" id="144679"/>
    <lineage>
        <taxon>Eukaryota</taxon>
        <taxon>Fungi</taxon>
        <taxon>Fungi incertae sedis</taxon>
        <taxon>Mucoromycota</taxon>
        <taxon>Glomeromycotina</taxon>
        <taxon>Glomeromycetes</taxon>
        <taxon>Archaeosporales</taxon>
        <taxon>Ambisporaceae</taxon>
        <taxon>Ambispora</taxon>
    </lineage>
</organism>
<evidence type="ECO:0000256" key="1">
    <source>
        <dbReference type="RuleBase" id="RU363098"/>
    </source>
</evidence>
<dbReference type="EC" id="2.7.7.48" evidence="1"/>
<comment type="catalytic activity">
    <reaction evidence="1">
        <text>RNA(n) + a ribonucleoside 5'-triphosphate = RNA(n+1) + diphosphate</text>
        <dbReference type="Rhea" id="RHEA:21248"/>
        <dbReference type="Rhea" id="RHEA-COMP:14527"/>
        <dbReference type="Rhea" id="RHEA-COMP:17342"/>
        <dbReference type="ChEBI" id="CHEBI:33019"/>
        <dbReference type="ChEBI" id="CHEBI:61557"/>
        <dbReference type="ChEBI" id="CHEBI:140395"/>
        <dbReference type="EC" id="2.7.7.48"/>
    </reaction>
</comment>
<gene>
    <name evidence="3" type="ORF">ALEPTO_LOCUS11465</name>
</gene>
<dbReference type="EMBL" id="CAJVPS010018652">
    <property type="protein sequence ID" value="CAG8698193.1"/>
    <property type="molecule type" value="Genomic_DNA"/>
</dbReference>
<comment type="similarity">
    <text evidence="1">Belongs to the RdRP family.</text>
</comment>
<dbReference type="PANTHER" id="PTHR23079">
    <property type="entry name" value="RNA-DEPENDENT RNA POLYMERASE"/>
    <property type="match status" value="1"/>
</dbReference>
<proteinExistence type="inferred from homology"/>
<keyword evidence="1" id="KW-0808">Transferase</keyword>
<keyword evidence="1" id="KW-0548">Nucleotidyltransferase</keyword>
<accession>A0A9N9HNN9</accession>
<name>A0A9N9HNN9_9GLOM</name>
<evidence type="ECO:0000313" key="3">
    <source>
        <dbReference type="EMBL" id="CAG8698193.1"/>
    </source>
</evidence>
<keyword evidence="1" id="KW-0694">RNA-binding</keyword>
<comment type="caution">
    <text evidence="3">The sequence shown here is derived from an EMBL/GenBank/DDBJ whole genome shotgun (WGS) entry which is preliminary data.</text>
</comment>
<dbReference type="GO" id="GO:0030422">
    <property type="term" value="P:siRNA processing"/>
    <property type="evidence" value="ECO:0007669"/>
    <property type="project" value="TreeGrafter"/>
</dbReference>
<dbReference type="GO" id="GO:0031380">
    <property type="term" value="C:nuclear RNA-directed RNA polymerase complex"/>
    <property type="evidence" value="ECO:0007669"/>
    <property type="project" value="TreeGrafter"/>
</dbReference>
<sequence length="965" mass="109489">TLNTAQKEFHAKLVNIASAPLADKYYSRSRLETGGTSSIRKETIFYPKKKYDPANFSTITSPNSRREVPLSCLHTPRSTDKRTGTVYNFLNSDQLHSPMSKLRINDWDNKSDDRMSNEILFNIGSITPRTIRNKNLITVYNVTEDNGIDFNNNHKFNNNAINTKIKNSDSDEINWCTCENMPLRLHPDHEEQLSKFPFEKAFEIIRFMKPFGKLDWMAIDWCALSRISTANIYDEIYKNHPIIQMLPKKASNSTWEPPKLVNGENDTAIIFSAVLEWTSKEHHLSLNPPKRGPSKRFYRKFGSDRFLSLKVDADLQKLNPNELEKLKRLLLKPIILAGRTFELLYGKDNTIFYFATRGKNIKKTSIYKLIDWHIPFKGDNLNMSVSKFVSRIALGLSDTRPTVIFQPTEIRRVKDVTSADGNHCLTDGCGAISLLAMRKVAEVMSWTETPCALQGRIGSAKGIWFLDPNLDISSGIWIELRESQVKFDVWCGDEDRFSDEALRTLDVVKVIKLPSTPGYLNTQYIRVLGCGGVEQEVFLRLVLRQINEYKSKIVGCNDPLELIKWIEENFNIMGMRLDEEKNAKIYDDSLLETSSNNSSLLEEFGEQAISSGFPLSTHERCLQLLQAGFTPQNCPYLAKELTGIMTRELNMLTSKFRIQVPLSRVLTCIADPTGTLNPGEIFIQLDARAGLDVRTLLPFGVIEGDVIVTRTPCLLPSDICKVRAVNNPNLSKYSNIVIFPIKTQQPNDGSLASRLSGGDYDGDTIFCCWEPSIVGPFRNSPILGTQSAVKDAILVDKTKIQDILSTEKPQISLQEKILDIHINDLTKKLNLYSHFHDLCVERYGVQHRKSIYFAQMCGHLVDALKQGLTVKENVFIQDSALFHSDSTPLWMMERREQKKKKRNKERKLPDVPIEDISHQSLTNTGFLNRLLSSMRELLADVSSPGFTIAPNATMEIDNGITMLFG</sequence>
<keyword evidence="1" id="KW-0696">RNA-directed RNA polymerase</keyword>
<evidence type="ECO:0000313" key="4">
    <source>
        <dbReference type="Proteomes" id="UP000789508"/>
    </source>
</evidence>
<keyword evidence="4" id="KW-1185">Reference proteome</keyword>
<dbReference type="GO" id="GO:0003723">
    <property type="term" value="F:RNA binding"/>
    <property type="evidence" value="ECO:0007669"/>
    <property type="project" value="UniProtKB-KW"/>
</dbReference>
<feature type="domain" description="RDRP core" evidence="2">
    <location>
        <begin position="285"/>
        <end position="903"/>
    </location>
</feature>
<dbReference type="GO" id="GO:0003968">
    <property type="term" value="F:RNA-directed RNA polymerase activity"/>
    <property type="evidence" value="ECO:0007669"/>
    <property type="project" value="UniProtKB-KW"/>
</dbReference>
<dbReference type="OrthoDB" id="10055769at2759"/>
<feature type="non-terminal residue" evidence="3">
    <location>
        <position position="965"/>
    </location>
</feature>
<protein>
    <recommendedName>
        <fullName evidence="1">RNA-dependent RNA polymerase</fullName>
        <ecNumber evidence="1">2.7.7.48</ecNumber>
    </recommendedName>
</protein>
<dbReference type="AlphaFoldDB" id="A0A9N9HNN9"/>
<dbReference type="PANTHER" id="PTHR23079:SF14">
    <property type="entry name" value="RNA-DEPENDENT RNA POLYMERASE"/>
    <property type="match status" value="1"/>
</dbReference>